<evidence type="ECO:0000313" key="2">
    <source>
        <dbReference type="Proteomes" id="UP000813876"/>
    </source>
</evidence>
<evidence type="ECO:0000313" key="1">
    <source>
        <dbReference type="EMBL" id="MCF2302686.1"/>
    </source>
</evidence>
<dbReference type="Pfam" id="PF10115">
    <property type="entry name" value="HlyU"/>
    <property type="match status" value="1"/>
</dbReference>
<name>A0AAW4ZRT8_PHOPO</name>
<dbReference type="Proteomes" id="UP000813876">
    <property type="component" value="Unassembled WGS sequence"/>
</dbReference>
<organism evidence="1 2">
    <name type="scientific">Photobacterium phosphoreum</name>
    <dbReference type="NCBI Taxonomy" id="659"/>
    <lineage>
        <taxon>Bacteria</taxon>
        <taxon>Pseudomonadati</taxon>
        <taxon>Pseudomonadota</taxon>
        <taxon>Gammaproteobacteria</taxon>
        <taxon>Vibrionales</taxon>
        <taxon>Vibrionaceae</taxon>
        <taxon>Photobacterium</taxon>
    </lineage>
</organism>
<gene>
    <name evidence="1" type="ORF">GLP33_13210</name>
</gene>
<proteinExistence type="predicted"/>
<dbReference type="RefSeq" id="WP_045027228.1">
    <property type="nucleotide sequence ID" value="NZ_CAMLDN010000024.1"/>
</dbReference>
<accession>A0AAW4ZRT8</accession>
<dbReference type="AlphaFoldDB" id="A0AAW4ZRT8"/>
<dbReference type="EMBL" id="WMCP01000015">
    <property type="protein sequence ID" value="MCF2302686.1"/>
    <property type="molecule type" value="Genomic_DNA"/>
</dbReference>
<protein>
    <submittedName>
        <fullName evidence="1">Transcriptional regulator</fullName>
    </submittedName>
</protein>
<sequence>MGLFSWLFGNKTTTETVTIEPIEYNGYLIYPEPQKEGGQFRIAGRICKEIDGTIQTHHFIRSDILPSQADAETFMLKKSQMFIDQTGERMFK</sequence>
<reference evidence="1" key="1">
    <citation type="submission" date="2019-11" db="EMBL/GenBank/DDBJ databases">
        <title>Comparative genomics of photobacteria reveal adaptation to distinct habitats.</title>
        <authorList>
            <person name="Fuertes-Perez S."/>
            <person name="Hilgarth M."/>
            <person name="Vogel R.F."/>
        </authorList>
    </citation>
    <scope>NUCLEOTIDE SEQUENCE</scope>
    <source>
        <strain evidence="1">TMW2.2145</strain>
    </source>
</reference>
<comment type="caution">
    <text evidence="1">The sequence shown here is derived from an EMBL/GenBank/DDBJ whole genome shotgun (WGS) entry which is preliminary data.</text>
</comment>
<dbReference type="InterPro" id="IPR018772">
    <property type="entry name" value="Transcription_activator_HlyU"/>
</dbReference>
<dbReference type="GeneID" id="57354021"/>